<dbReference type="PANTHER" id="PTHR15493:SF9">
    <property type="entry name" value="GH14043P"/>
    <property type="match status" value="1"/>
</dbReference>
<protein>
    <submittedName>
        <fullName evidence="2">Uncharacterized protein</fullName>
    </submittedName>
</protein>
<evidence type="ECO:0000313" key="2">
    <source>
        <dbReference type="EMBL" id="KAK2559990.1"/>
    </source>
</evidence>
<feature type="transmembrane region" description="Helical" evidence="1">
    <location>
        <begin position="138"/>
        <end position="160"/>
    </location>
</feature>
<keyword evidence="3" id="KW-1185">Reference proteome</keyword>
<dbReference type="InterPro" id="IPR047147">
    <property type="entry name" value="FBX5_43"/>
</dbReference>
<keyword evidence="1" id="KW-1133">Transmembrane helix</keyword>
<keyword evidence="1" id="KW-0472">Membrane</keyword>
<evidence type="ECO:0000256" key="1">
    <source>
        <dbReference type="SAM" id="Phobius"/>
    </source>
</evidence>
<proteinExistence type="predicted"/>
<name>A0AAD9QFL4_ACRCE</name>
<evidence type="ECO:0000313" key="3">
    <source>
        <dbReference type="Proteomes" id="UP001249851"/>
    </source>
</evidence>
<dbReference type="AlphaFoldDB" id="A0AAD9QFL4"/>
<gene>
    <name evidence="2" type="ORF">P5673_017574</name>
</gene>
<keyword evidence="1" id="KW-0812">Transmembrane</keyword>
<dbReference type="GO" id="GO:0045835">
    <property type="term" value="P:negative regulation of meiotic nuclear division"/>
    <property type="evidence" value="ECO:0007669"/>
    <property type="project" value="InterPro"/>
</dbReference>
<comment type="caution">
    <text evidence="2">The sequence shown here is derived from an EMBL/GenBank/DDBJ whole genome shotgun (WGS) entry which is preliminary data.</text>
</comment>
<dbReference type="Proteomes" id="UP001249851">
    <property type="component" value="Unassembled WGS sequence"/>
</dbReference>
<dbReference type="GO" id="GO:0007088">
    <property type="term" value="P:regulation of mitotic nuclear division"/>
    <property type="evidence" value="ECO:0007669"/>
    <property type="project" value="InterPro"/>
</dbReference>
<reference evidence="2" key="2">
    <citation type="journal article" date="2023" name="Science">
        <title>Genomic signatures of disease resistance in endangered staghorn corals.</title>
        <authorList>
            <person name="Vollmer S.V."/>
            <person name="Selwyn J.D."/>
            <person name="Despard B.A."/>
            <person name="Roesel C.L."/>
        </authorList>
    </citation>
    <scope>NUCLEOTIDE SEQUENCE</scope>
    <source>
        <strain evidence="2">K2</strain>
    </source>
</reference>
<accession>A0AAD9QFL4</accession>
<organism evidence="2 3">
    <name type="scientific">Acropora cervicornis</name>
    <name type="common">Staghorn coral</name>
    <dbReference type="NCBI Taxonomy" id="6130"/>
    <lineage>
        <taxon>Eukaryota</taxon>
        <taxon>Metazoa</taxon>
        <taxon>Cnidaria</taxon>
        <taxon>Anthozoa</taxon>
        <taxon>Hexacorallia</taxon>
        <taxon>Scleractinia</taxon>
        <taxon>Astrocoeniina</taxon>
        <taxon>Acroporidae</taxon>
        <taxon>Acropora</taxon>
    </lineage>
</organism>
<dbReference type="EMBL" id="JARQWQ010000038">
    <property type="protein sequence ID" value="KAK2559990.1"/>
    <property type="molecule type" value="Genomic_DNA"/>
</dbReference>
<sequence>MEDADILTKKRDNSHGCSSYLLSSESLGDHQFGLSTPNFGEALTSSYFNSPSSSEKVVHPGTRLDSLQDLTELTLDLDDSDRELSKQKCSQRSPFHPEDRIAGLRCGKQHLDILSDLLALGCTSICEKICSYMKAQDLYRFVLCKLLDFIVVLCSLQIWLCQLQMEKENCGTPHFQNSSSYDEVTTFPLREINLKLSQRQSQDQQNKASKTPKSQICSCHSITPQTNNELRPCPKCTSPSTVSKSHNGHFQCQKCGLRFCPTCLRYTEQHVKSKKCYGLSTAQFERLGPRKCEKNIVGHKKTKYRLRRL</sequence>
<reference evidence="2" key="1">
    <citation type="journal article" date="2023" name="G3 (Bethesda)">
        <title>Whole genome assembly and annotation of the endangered Caribbean coral Acropora cervicornis.</title>
        <authorList>
            <person name="Selwyn J.D."/>
            <person name="Vollmer S.V."/>
        </authorList>
    </citation>
    <scope>NUCLEOTIDE SEQUENCE</scope>
    <source>
        <strain evidence="2">K2</strain>
    </source>
</reference>
<dbReference type="PANTHER" id="PTHR15493">
    <property type="entry name" value="F-BOX ONLY PROTEIN 5 AND 43"/>
    <property type="match status" value="1"/>
</dbReference>